<feature type="region of interest" description="Disordered" evidence="1">
    <location>
        <begin position="1"/>
        <end position="24"/>
    </location>
</feature>
<feature type="compositionally biased region" description="Basic and acidic residues" evidence="1">
    <location>
        <begin position="1"/>
        <end position="14"/>
    </location>
</feature>
<comment type="caution">
    <text evidence="2">The sequence shown here is derived from an EMBL/GenBank/DDBJ whole genome shotgun (WGS) entry which is preliminary data.</text>
</comment>
<dbReference type="EMBL" id="BAAAFR010000008">
    <property type="protein sequence ID" value="GAA0322463.1"/>
    <property type="molecule type" value="Genomic_DNA"/>
</dbReference>
<dbReference type="Proteomes" id="UP001501787">
    <property type="component" value="Unassembled WGS sequence"/>
</dbReference>
<dbReference type="NCBIfam" id="NF003506">
    <property type="entry name" value="PRK05170.2-4"/>
    <property type="match status" value="1"/>
</dbReference>
<dbReference type="PANTHER" id="PTHR37421">
    <property type="entry name" value="UPF0260 PROTEIN YCGN"/>
    <property type="match status" value="1"/>
</dbReference>
<keyword evidence="3" id="KW-1185">Reference proteome</keyword>
<evidence type="ECO:0000313" key="2">
    <source>
        <dbReference type="EMBL" id="GAA0322463.1"/>
    </source>
</evidence>
<dbReference type="Pfam" id="PF03692">
    <property type="entry name" value="CxxCxxCC"/>
    <property type="match status" value="1"/>
</dbReference>
<dbReference type="InterPro" id="IPR005358">
    <property type="entry name" value="Puta_zinc/iron-chelating_dom"/>
</dbReference>
<dbReference type="PIRSF" id="PIRSF006173">
    <property type="entry name" value="UCP006173"/>
    <property type="match status" value="1"/>
</dbReference>
<protein>
    <submittedName>
        <fullName evidence="2">YcgN family cysteine cluster protein</fullName>
    </submittedName>
</protein>
<gene>
    <name evidence="2" type="ORF">GCM10009129_20320</name>
</gene>
<accession>A0ABP3FQY7</accession>
<reference evidence="3" key="1">
    <citation type="journal article" date="2019" name="Int. J. Syst. Evol. Microbiol.">
        <title>The Global Catalogue of Microorganisms (GCM) 10K type strain sequencing project: providing services to taxonomists for standard genome sequencing and annotation.</title>
        <authorList>
            <consortium name="The Broad Institute Genomics Platform"/>
            <consortium name="The Broad Institute Genome Sequencing Center for Infectious Disease"/>
            <person name="Wu L."/>
            <person name="Ma J."/>
        </authorList>
    </citation>
    <scope>NUCLEOTIDE SEQUENCE [LARGE SCALE GENOMIC DNA]</scope>
    <source>
        <strain evidence="3">JCM 16343</strain>
    </source>
</reference>
<evidence type="ECO:0000313" key="3">
    <source>
        <dbReference type="Proteomes" id="UP001501787"/>
    </source>
</evidence>
<dbReference type="InterPro" id="IPR008228">
    <property type="entry name" value="UCP006173"/>
</dbReference>
<proteinExistence type="predicted"/>
<name>A0ABP3FQY7_9GAMM</name>
<organism evidence="2 3">
    <name type="scientific">Psychrobacter aestuarii</name>
    <dbReference type="NCBI Taxonomy" id="556327"/>
    <lineage>
        <taxon>Bacteria</taxon>
        <taxon>Pseudomonadati</taxon>
        <taxon>Pseudomonadota</taxon>
        <taxon>Gammaproteobacteria</taxon>
        <taxon>Moraxellales</taxon>
        <taxon>Moraxellaceae</taxon>
        <taxon>Psychrobacter</taxon>
    </lineage>
</organism>
<dbReference type="PANTHER" id="PTHR37421:SF1">
    <property type="entry name" value="UPF0260 PROTEIN YCGN"/>
    <property type="match status" value="1"/>
</dbReference>
<sequence>MSDISRTPDVKQHSPDAAPQPIAHDDSALRPQFWQHYALNELNDEEWEALCDGCGTCCLVKFMDEDDDIVEYTDVACRLMDCSTGHCQHYETRQDYVPECIQLTMDNLPQMMWLPAHCAYKRLYQGQSLPDWHLLITEDAATTHAGMKAANIGIAGRCISERGLDDDAIEMRLVSWVDV</sequence>
<evidence type="ECO:0000256" key="1">
    <source>
        <dbReference type="SAM" id="MobiDB-lite"/>
    </source>
</evidence>